<gene>
    <name evidence="1" type="ORF">G3I71_09825</name>
</gene>
<accession>A0A6B3BP39</accession>
<dbReference type="AlphaFoldDB" id="A0A6B3BP39"/>
<reference evidence="1" key="1">
    <citation type="submission" date="2020-01" db="EMBL/GenBank/DDBJ databases">
        <title>Insect and environment-associated Actinomycetes.</title>
        <authorList>
            <person name="Currrie C."/>
            <person name="Chevrette M."/>
            <person name="Carlson C."/>
            <person name="Stubbendieck R."/>
            <person name="Wendt-Pienkowski E."/>
        </authorList>
    </citation>
    <scope>NUCLEOTIDE SEQUENCE</scope>
    <source>
        <strain evidence="1">SID12501</strain>
    </source>
</reference>
<comment type="caution">
    <text evidence="1">The sequence shown here is derived from an EMBL/GenBank/DDBJ whole genome shotgun (WGS) entry which is preliminary data.</text>
</comment>
<proteinExistence type="predicted"/>
<dbReference type="EMBL" id="JAAGLU010000007">
    <property type="protein sequence ID" value="NEC86112.1"/>
    <property type="molecule type" value="Genomic_DNA"/>
</dbReference>
<evidence type="ECO:0000313" key="1">
    <source>
        <dbReference type="EMBL" id="NEC86112.1"/>
    </source>
</evidence>
<protein>
    <submittedName>
        <fullName evidence="1">Uncharacterized protein</fullName>
    </submittedName>
</protein>
<dbReference type="RefSeq" id="WP_164313578.1">
    <property type="nucleotide sequence ID" value="NZ_JAAGLU010000007.1"/>
</dbReference>
<organism evidence="1">
    <name type="scientific">Streptomyces sp. SID12501</name>
    <dbReference type="NCBI Taxonomy" id="2706042"/>
    <lineage>
        <taxon>Bacteria</taxon>
        <taxon>Bacillati</taxon>
        <taxon>Actinomycetota</taxon>
        <taxon>Actinomycetes</taxon>
        <taxon>Kitasatosporales</taxon>
        <taxon>Streptomycetaceae</taxon>
        <taxon>Streptomyces</taxon>
    </lineage>
</organism>
<sequence length="195" mass="20814">MVEVGAVNSTGTWELADVSVGDFLARRQGDVERLLAGIRSVCRFSDAAMAIVDELGRFRDHEVPAEFLLLWSAGITGVPQPLEKLGAPAVVRRMCRMAADLQLAYFLQALITAAVAVGTEARQGAARVVEILGVAADLADATGGSSPVDVFRMWRVAHLPGILCPEADVPESGKAAFQMYDHALEELLAAAFAHR</sequence>
<name>A0A6B3BP39_9ACTN</name>